<accession>A0A645FCG6</accession>
<reference evidence="1" key="1">
    <citation type="submission" date="2019-08" db="EMBL/GenBank/DDBJ databases">
        <authorList>
            <person name="Kucharzyk K."/>
            <person name="Murdoch R.W."/>
            <person name="Higgins S."/>
            <person name="Loffler F."/>
        </authorList>
    </citation>
    <scope>NUCLEOTIDE SEQUENCE</scope>
</reference>
<sequence length="132" mass="14486">MGGGKLQHAAGTVDVGGKGMHGIMHHQLHAHRRREMIDHVGFGDQGFERIQSENVAFDQREPGIRFQIDQVAPAAGGKIIDGRHAVFRRSQQFLGQMTADEPGAAGYQETHGLTPGLRRHFLSRVNSGPKKM</sequence>
<dbReference type="AlphaFoldDB" id="A0A645FCG6"/>
<dbReference type="EMBL" id="VSSQ01057533">
    <property type="protein sequence ID" value="MPN11326.1"/>
    <property type="molecule type" value="Genomic_DNA"/>
</dbReference>
<name>A0A645FCG6_9ZZZZ</name>
<organism evidence="1">
    <name type="scientific">bioreactor metagenome</name>
    <dbReference type="NCBI Taxonomy" id="1076179"/>
    <lineage>
        <taxon>unclassified sequences</taxon>
        <taxon>metagenomes</taxon>
        <taxon>ecological metagenomes</taxon>
    </lineage>
</organism>
<protein>
    <submittedName>
        <fullName evidence="1">Uncharacterized protein</fullName>
    </submittedName>
</protein>
<evidence type="ECO:0000313" key="1">
    <source>
        <dbReference type="EMBL" id="MPN11326.1"/>
    </source>
</evidence>
<proteinExistence type="predicted"/>
<gene>
    <name evidence="1" type="ORF">SDC9_158627</name>
</gene>
<comment type="caution">
    <text evidence="1">The sequence shown here is derived from an EMBL/GenBank/DDBJ whole genome shotgun (WGS) entry which is preliminary data.</text>
</comment>